<keyword evidence="1 3" id="KW-0597">Phosphoprotein</keyword>
<dbReference type="Gene3D" id="3.40.50.2300">
    <property type="match status" value="1"/>
</dbReference>
<evidence type="ECO:0000256" key="3">
    <source>
        <dbReference type="PROSITE-ProRule" id="PRU00169"/>
    </source>
</evidence>
<keyword evidence="2" id="KW-0902">Two-component regulatory system</keyword>
<dbReference type="CDD" id="cd17546">
    <property type="entry name" value="REC_hyHK_CKI1_RcsC-like"/>
    <property type="match status" value="1"/>
</dbReference>
<proteinExistence type="predicted"/>
<dbReference type="InterPro" id="IPR001789">
    <property type="entry name" value="Sig_transdc_resp-reg_receiver"/>
</dbReference>
<dbReference type="SUPFAM" id="SSF52172">
    <property type="entry name" value="CheY-like"/>
    <property type="match status" value="1"/>
</dbReference>
<evidence type="ECO:0000313" key="6">
    <source>
        <dbReference type="Proteomes" id="UP001212841"/>
    </source>
</evidence>
<protein>
    <recommendedName>
        <fullName evidence="4">Response regulatory domain-containing protein</fullName>
    </recommendedName>
</protein>
<name>A0AAD5SC07_9FUNG</name>
<dbReference type="EMBL" id="JADGJD010000480">
    <property type="protein sequence ID" value="KAJ3050716.1"/>
    <property type="molecule type" value="Genomic_DNA"/>
</dbReference>
<dbReference type="InterPro" id="IPR011006">
    <property type="entry name" value="CheY-like_superfamily"/>
</dbReference>
<feature type="domain" description="Response regulatory" evidence="4">
    <location>
        <begin position="1"/>
        <end position="62"/>
    </location>
</feature>
<feature type="modified residue" description="4-aspartylphosphate" evidence="3">
    <location>
        <position position="34"/>
    </location>
</feature>
<comment type="caution">
    <text evidence="5">The sequence shown here is derived from an EMBL/GenBank/DDBJ whole genome shotgun (WGS) entry which is preliminary data.</text>
</comment>
<keyword evidence="6" id="KW-1185">Reference proteome</keyword>
<dbReference type="PANTHER" id="PTHR45339">
    <property type="entry name" value="HYBRID SIGNAL TRANSDUCTION HISTIDINE KINASE J"/>
    <property type="match status" value="1"/>
</dbReference>
<dbReference type="GO" id="GO:0000160">
    <property type="term" value="P:phosphorelay signal transduction system"/>
    <property type="evidence" value="ECO:0007669"/>
    <property type="project" value="UniProtKB-KW"/>
</dbReference>
<dbReference type="Pfam" id="PF00072">
    <property type="entry name" value="Response_reg"/>
    <property type="match status" value="1"/>
</dbReference>
<dbReference type="AlphaFoldDB" id="A0AAD5SC07"/>
<dbReference type="Proteomes" id="UP001212841">
    <property type="component" value="Unassembled WGS sequence"/>
</dbReference>
<dbReference type="PROSITE" id="PS50110">
    <property type="entry name" value="RESPONSE_REGULATORY"/>
    <property type="match status" value="1"/>
</dbReference>
<accession>A0AAD5SC07</accession>
<evidence type="ECO:0000313" key="5">
    <source>
        <dbReference type="EMBL" id="KAJ3050716.1"/>
    </source>
</evidence>
<evidence type="ECO:0000259" key="4">
    <source>
        <dbReference type="PROSITE" id="PS50110"/>
    </source>
</evidence>
<gene>
    <name evidence="5" type="ORF">HK097_008297</name>
</gene>
<feature type="non-terminal residue" evidence="5">
    <location>
        <position position="1"/>
    </location>
</feature>
<evidence type="ECO:0000256" key="1">
    <source>
        <dbReference type="ARBA" id="ARBA00022553"/>
    </source>
</evidence>
<dbReference type="PANTHER" id="PTHR45339:SF1">
    <property type="entry name" value="HYBRID SIGNAL TRANSDUCTION HISTIDINE KINASE J"/>
    <property type="match status" value="1"/>
</dbReference>
<evidence type="ECO:0000256" key="2">
    <source>
        <dbReference type="ARBA" id="ARBA00023012"/>
    </source>
</evidence>
<sequence>MLAKLGYKAHVAKNGQEAVSLFKAHATYDLILMDMQMPVMDGLQATELIRNDPTIERQPVII</sequence>
<organism evidence="5 6">
    <name type="scientific">Rhizophlyctis rosea</name>
    <dbReference type="NCBI Taxonomy" id="64517"/>
    <lineage>
        <taxon>Eukaryota</taxon>
        <taxon>Fungi</taxon>
        <taxon>Fungi incertae sedis</taxon>
        <taxon>Chytridiomycota</taxon>
        <taxon>Chytridiomycota incertae sedis</taxon>
        <taxon>Chytridiomycetes</taxon>
        <taxon>Rhizophlyctidales</taxon>
        <taxon>Rhizophlyctidaceae</taxon>
        <taxon>Rhizophlyctis</taxon>
    </lineage>
</organism>
<reference evidence="5" key="1">
    <citation type="submission" date="2020-05" db="EMBL/GenBank/DDBJ databases">
        <title>Phylogenomic resolution of chytrid fungi.</title>
        <authorList>
            <person name="Stajich J.E."/>
            <person name="Amses K."/>
            <person name="Simmons R."/>
            <person name="Seto K."/>
            <person name="Myers J."/>
            <person name="Bonds A."/>
            <person name="Quandt C.A."/>
            <person name="Barry K."/>
            <person name="Liu P."/>
            <person name="Grigoriev I."/>
            <person name="Longcore J.E."/>
            <person name="James T.Y."/>
        </authorList>
    </citation>
    <scope>NUCLEOTIDE SEQUENCE</scope>
    <source>
        <strain evidence="5">JEL0318</strain>
    </source>
</reference>